<evidence type="ECO:0008006" key="3">
    <source>
        <dbReference type="Google" id="ProtNLM"/>
    </source>
</evidence>
<evidence type="ECO:0000313" key="2">
    <source>
        <dbReference type="Proteomes" id="UP001169764"/>
    </source>
</evidence>
<name>A0ABT8YDZ6_9SPHN</name>
<reference evidence="1" key="1">
    <citation type="submission" date="2023-07" db="EMBL/GenBank/DDBJ databases">
        <authorList>
            <person name="Kim M."/>
        </authorList>
    </citation>
    <scope>NUCLEOTIDE SEQUENCE</scope>
    <source>
        <strain evidence="1">BIUV-7</strain>
    </source>
</reference>
<gene>
    <name evidence="1" type="ORF">Q4F19_19615</name>
</gene>
<proteinExistence type="predicted"/>
<dbReference type="EMBL" id="JAUOTP010000011">
    <property type="protein sequence ID" value="MDO6416601.1"/>
    <property type="molecule type" value="Genomic_DNA"/>
</dbReference>
<comment type="caution">
    <text evidence="1">The sequence shown here is derived from an EMBL/GenBank/DDBJ whole genome shotgun (WGS) entry which is preliminary data.</text>
</comment>
<keyword evidence="2" id="KW-1185">Reference proteome</keyword>
<sequence>MARRSKDLASVSFHFLQRETEDRNGSIIPYTTDEFDFLCSGIENQPWPDFDDEAQKERLRIGTLVPLRNFERVNSRIASGTFQTSYSGHAYHNTEKGKISAQSLNQREFLYVLYLSDDGKIFVGAQYLGNYGGYETLKWGLTRHLHSRAGLRSYSFRRDIHEAHTIRPKEIRINIMASGRLDQDNVLTKKRVVVLQRSGGKDEAFEEAAREVFLPFVSSDDPGKIAALGQMLSANHLMSADDEDVQNCVLIADVDGREKRFHVIGDSQFATKLHLSVPYNIDGHPEYSVTAQAMVSMLHSQIIDAVA</sequence>
<dbReference type="Proteomes" id="UP001169764">
    <property type="component" value="Unassembled WGS sequence"/>
</dbReference>
<evidence type="ECO:0000313" key="1">
    <source>
        <dbReference type="EMBL" id="MDO6416601.1"/>
    </source>
</evidence>
<protein>
    <recommendedName>
        <fullName evidence="3">GIY-YIG domain-containing protein</fullName>
    </recommendedName>
</protein>
<accession>A0ABT8YDZ6</accession>
<organism evidence="1 2">
    <name type="scientific">Sphingomonas natans</name>
    <dbReference type="NCBI Taxonomy" id="3063330"/>
    <lineage>
        <taxon>Bacteria</taxon>
        <taxon>Pseudomonadati</taxon>
        <taxon>Pseudomonadota</taxon>
        <taxon>Alphaproteobacteria</taxon>
        <taxon>Sphingomonadales</taxon>
        <taxon>Sphingomonadaceae</taxon>
        <taxon>Sphingomonas</taxon>
    </lineage>
</organism>